<sequence length="408" mass="44934">MNKRAPSLYKPTELNPLLQIFLCSIVITRVTNASAKNGDVTMLSLNFCQDAILGRLHDLTASYTARSLTSLPTFDRYLAASLLQKAIRRDEFELAWQASSFLLENFPDYFWRRVPIIALEDIGLGDLDVTMMAIMVGTNAELRVRLGGCTTVANAIIHAMAAATKDRSSDDLYDVVSRCHILRESRIALFEAAETEEMPRHSPPVGGVLHTANLMSVRAGFVGDLPSAGINKKVWADAINRAASDGTQERLIETSLLGLQKTGSILAPMLFAAGECDREIGPATDDIFLDSPPRTVLPIWVLGQHTRVGLEGFRKYVGMSQKIRDFLVEFADGSVSRPRVVGALIFRMDCGQLRHRRASLAASGLKTYATSLGWGIPDLAVPQALSIIREEFDLVNECRSQALTEYFK</sequence>
<accession>A0ABV7J4N7</accession>
<evidence type="ECO:0000313" key="1">
    <source>
        <dbReference type="EMBL" id="MFC3182531.1"/>
    </source>
</evidence>
<dbReference type="Proteomes" id="UP001595547">
    <property type="component" value="Unassembled WGS sequence"/>
</dbReference>
<dbReference type="InterPro" id="IPR008921">
    <property type="entry name" value="DNA_pol3_clamp-load_cplx_C"/>
</dbReference>
<dbReference type="EMBL" id="JBHRTO010000002">
    <property type="protein sequence ID" value="MFC3182531.1"/>
    <property type="molecule type" value="Genomic_DNA"/>
</dbReference>
<dbReference type="RefSeq" id="WP_380074194.1">
    <property type="nucleotide sequence ID" value="NZ_JBHRTO010000002.1"/>
</dbReference>
<dbReference type="SUPFAM" id="SSF48019">
    <property type="entry name" value="post-AAA+ oligomerization domain-like"/>
    <property type="match status" value="1"/>
</dbReference>
<comment type="caution">
    <text evidence="1">The sequence shown here is derived from an EMBL/GenBank/DDBJ whole genome shotgun (WGS) entry which is preliminary data.</text>
</comment>
<reference evidence="2" key="1">
    <citation type="journal article" date="2019" name="Int. J. Syst. Evol. Microbiol.">
        <title>The Global Catalogue of Microorganisms (GCM) 10K type strain sequencing project: providing services to taxonomists for standard genome sequencing and annotation.</title>
        <authorList>
            <consortium name="The Broad Institute Genomics Platform"/>
            <consortium name="The Broad Institute Genome Sequencing Center for Infectious Disease"/>
            <person name="Wu L."/>
            <person name="Ma J."/>
        </authorList>
    </citation>
    <scope>NUCLEOTIDE SEQUENCE [LARGE SCALE GENOMIC DNA]</scope>
    <source>
        <strain evidence="2">KCTC 52039</strain>
    </source>
</reference>
<keyword evidence="2" id="KW-1185">Reference proteome</keyword>
<dbReference type="Gene3D" id="1.20.272.10">
    <property type="match status" value="1"/>
</dbReference>
<protein>
    <submittedName>
        <fullName evidence="1">Uncharacterized protein</fullName>
    </submittedName>
</protein>
<gene>
    <name evidence="1" type="ORF">ACFOGH_16150</name>
</gene>
<organism evidence="1 2">
    <name type="scientific">Cypionkella sinensis</name>
    <dbReference type="NCBI Taxonomy" id="1756043"/>
    <lineage>
        <taxon>Bacteria</taxon>
        <taxon>Pseudomonadati</taxon>
        <taxon>Pseudomonadota</taxon>
        <taxon>Alphaproteobacteria</taxon>
        <taxon>Rhodobacterales</taxon>
        <taxon>Paracoccaceae</taxon>
        <taxon>Cypionkella</taxon>
    </lineage>
</organism>
<proteinExistence type="predicted"/>
<name>A0ABV7J4N7_9RHOB</name>
<evidence type="ECO:0000313" key="2">
    <source>
        <dbReference type="Proteomes" id="UP001595547"/>
    </source>
</evidence>